<gene>
    <name evidence="1" type="ORF">EXU30_15040</name>
</gene>
<organism evidence="1 2">
    <name type="scientific">Shewanella maritima</name>
    <dbReference type="NCBI Taxonomy" id="2520507"/>
    <lineage>
        <taxon>Bacteria</taxon>
        <taxon>Pseudomonadati</taxon>
        <taxon>Pseudomonadota</taxon>
        <taxon>Gammaproteobacteria</taxon>
        <taxon>Alteromonadales</taxon>
        <taxon>Shewanellaceae</taxon>
        <taxon>Shewanella</taxon>
    </lineage>
</organism>
<dbReference type="InterPro" id="IPR025293">
    <property type="entry name" value="YfiR/HmsC-like"/>
</dbReference>
<keyword evidence="2" id="KW-1185">Reference proteome</keyword>
<protein>
    <submittedName>
        <fullName evidence="1">YfiR family protein</fullName>
    </submittedName>
</protein>
<name>A0A411PN30_9GAMM</name>
<reference evidence="1 2" key="1">
    <citation type="submission" date="2019-02" db="EMBL/GenBank/DDBJ databases">
        <title>Shewanella sp. D4-2 isolated from Dokdo Island.</title>
        <authorList>
            <person name="Baek K."/>
        </authorList>
    </citation>
    <scope>NUCLEOTIDE SEQUENCE [LARGE SCALE GENOMIC DNA]</scope>
    <source>
        <strain evidence="1 2">D4-2</strain>
    </source>
</reference>
<proteinExistence type="predicted"/>
<dbReference type="AlphaFoldDB" id="A0A411PN30"/>
<sequence length="162" mass="18349">MCGAAIPSVQASDKEYAIKAGFLYNFALYGRWSSSFTERDNFVICSQDHNFIAIANRVLGDRNVKHKPITTQTISHSAASIQQCDMFFVSANTQENWPTINHQQHQNTMFIGETEHFIKQGGHIRFFLASGKIRFEISPKHLKQSGLSMSSKVLRLGRVVER</sequence>
<accession>A0A411PN30</accession>
<dbReference type="Pfam" id="PF13689">
    <property type="entry name" value="DUF4154"/>
    <property type="match status" value="1"/>
</dbReference>
<dbReference type="Proteomes" id="UP000291106">
    <property type="component" value="Chromosome"/>
</dbReference>
<dbReference type="EMBL" id="CP036200">
    <property type="protein sequence ID" value="QBF84929.1"/>
    <property type="molecule type" value="Genomic_DNA"/>
</dbReference>
<dbReference type="KEGG" id="smai:EXU30_15040"/>
<evidence type="ECO:0000313" key="1">
    <source>
        <dbReference type="EMBL" id="QBF84929.1"/>
    </source>
</evidence>
<evidence type="ECO:0000313" key="2">
    <source>
        <dbReference type="Proteomes" id="UP000291106"/>
    </source>
</evidence>
<dbReference type="OrthoDB" id="277577at2"/>